<dbReference type="InterPro" id="IPR036237">
    <property type="entry name" value="Xyl_isomerase-like_sf"/>
</dbReference>
<dbReference type="Gene3D" id="3.20.20.150">
    <property type="entry name" value="Divalent-metal-dependent TIM barrel enzymes"/>
    <property type="match status" value="1"/>
</dbReference>
<evidence type="ECO:0008006" key="3">
    <source>
        <dbReference type="Google" id="ProtNLM"/>
    </source>
</evidence>
<accession>A0ABY7BH90</accession>
<evidence type="ECO:0000313" key="2">
    <source>
        <dbReference type="Proteomes" id="UP001164745"/>
    </source>
</evidence>
<gene>
    <name evidence="1" type="ORF">OTJ99_002083</name>
</gene>
<keyword evidence="2" id="KW-1185">Reference proteome</keyword>
<organism evidence="1 2">
    <name type="scientific">Caldicellulosiruptor naganoensis</name>
    <dbReference type="NCBI Taxonomy" id="29324"/>
    <lineage>
        <taxon>Bacteria</taxon>
        <taxon>Bacillati</taxon>
        <taxon>Bacillota</taxon>
        <taxon>Bacillota incertae sedis</taxon>
        <taxon>Caldicellulosiruptorales</taxon>
        <taxon>Caldicellulosiruptoraceae</taxon>
        <taxon>Caldicellulosiruptor</taxon>
    </lineage>
</organism>
<reference evidence="1" key="1">
    <citation type="submission" date="2022-12" db="EMBL/GenBank/DDBJ databases">
        <authorList>
            <person name="Bing R.G."/>
            <person name="Willard D.J."/>
            <person name="Manesh M.J.H."/>
            <person name="Laemthong T."/>
            <person name="Crosby J.R."/>
            <person name="Kelly R.M."/>
        </authorList>
    </citation>
    <scope>NUCLEOTIDE SEQUENCE</scope>
    <source>
        <strain evidence="1">DSM 8991</strain>
    </source>
</reference>
<evidence type="ECO:0000313" key="1">
    <source>
        <dbReference type="EMBL" id="WAM31247.1"/>
    </source>
</evidence>
<dbReference type="Proteomes" id="UP001164745">
    <property type="component" value="Chromosome"/>
</dbReference>
<dbReference type="SUPFAM" id="SSF51658">
    <property type="entry name" value="Xylose isomerase-like"/>
    <property type="match status" value="1"/>
</dbReference>
<proteinExistence type="predicted"/>
<name>A0ABY7BH90_9FIRM</name>
<protein>
    <recommendedName>
        <fullName evidence="3">Xylose isomerase</fullName>
    </recommendedName>
</protein>
<dbReference type="EMBL" id="CP113864">
    <property type="protein sequence ID" value="WAM31247.1"/>
    <property type="molecule type" value="Genomic_DNA"/>
</dbReference>
<dbReference type="RefSeq" id="WP_235374983.1">
    <property type="nucleotide sequence ID" value="NZ_CP113864.1"/>
</dbReference>
<sequence>MRDRFAEGIAEAMDAVPGVKVAIEPKPYEPRGRIIYGLTGEGILLAQKVEKLLQNPENRKILENDSLVGLNPEVGHVLMGFEDLAYAFSLALEYGKLYHTHWNSQPLGNYDQDLNVGVVSPEQAEAALYVMKMYGYRGYFGIDINPERMPVERAVINCIDAIKAMNDRINNLPHEDIIACTEKPHKNRGILEAILIRARANNPSILSPMPKVER</sequence>